<dbReference type="Proteomes" id="UP000824013">
    <property type="component" value="Unassembled WGS sequence"/>
</dbReference>
<organism evidence="1 2">
    <name type="scientific">Candidatus Companilactobacillus pullicola</name>
    <dbReference type="NCBI Taxonomy" id="2838523"/>
    <lineage>
        <taxon>Bacteria</taxon>
        <taxon>Bacillati</taxon>
        <taxon>Bacillota</taxon>
        <taxon>Bacilli</taxon>
        <taxon>Lactobacillales</taxon>
        <taxon>Lactobacillaceae</taxon>
        <taxon>Companilactobacillus</taxon>
    </lineage>
</organism>
<gene>
    <name evidence="1" type="ORF">H9820_00080</name>
</gene>
<evidence type="ECO:0000313" key="1">
    <source>
        <dbReference type="EMBL" id="HIY91324.1"/>
    </source>
</evidence>
<proteinExistence type="predicted"/>
<dbReference type="AlphaFoldDB" id="A0A9D1ZKP0"/>
<accession>A0A9D1ZKP0</accession>
<reference evidence="1" key="1">
    <citation type="journal article" date="2021" name="PeerJ">
        <title>Extensive microbial diversity within the chicken gut microbiome revealed by metagenomics and culture.</title>
        <authorList>
            <person name="Gilroy R."/>
            <person name="Ravi A."/>
            <person name="Getino M."/>
            <person name="Pursley I."/>
            <person name="Horton D.L."/>
            <person name="Alikhan N.F."/>
            <person name="Baker D."/>
            <person name="Gharbi K."/>
            <person name="Hall N."/>
            <person name="Watson M."/>
            <person name="Adriaenssens E.M."/>
            <person name="Foster-Nyarko E."/>
            <person name="Jarju S."/>
            <person name="Secka A."/>
            <person name="Antonio M."/>
            <person name="Oren A."/>
            <person name="Chaudhuri R.R."/>
            <person name="La Ragione R."/>
            <person name="Hildebrand F."/>
            <person name="Pallen M.J."/>
        </authorList>
    </citation>
    <scope>NUCLEOTIDE SEQUENCE</scope>
    <source>
        <strain evidence="1">3204</strain>
    </source>
</reference>
<dbReference type="EMBL" id="DXCM01000002">
    <property type="protein sequence ID" value="HIY91324.1"/>
    <property type="molecule type" value="Genomic_DNA"/>
</dbReference>
<evidence type="ECO:0000313" key="2">
    <source>
        <dbReference type="Proteomes" id="UP000824013"/>
    </source>
</evidence>
<protein>
    <recommendedName>
        <fullName evidence="3">DUF3847 domain-containing protein</fullName>
    </recommendedName>
</protein>
<name>A0A9D1ZKP0_9LACO</name>
<evidence type="ECO:0008006" key="3">
    <source>
        <dbReference type="Google" id="ProtNLM"/>
    </source>
</evidence>
<comment type="caution">
    <text evidence="1">The sequence shown here is derived from an EMBL/GenBank/DDBJ whole genome shotgun (WGS) entry which is preliminary data.</text>
</comment>
<sequence length="92" mass="11256">MSSYIQRLNQQKQKLQEKINHEERIIKQQTYLQRSKERKARTRRLIQKGALLEKYFEIDNLSVAETEDFLKQFSGYVKAHKLEKYRKKEESH</sequence>
<reference evidence="1" key="2">
    <citation type="submission" date="2021-04" db="EMBL/GenBank/DDBJ databases">
        <authorList>
            <person name="Gilroy R."/>
        </authorList>
    </citation>
    <scope>NUCLEOTIDE SEQUENCE</scope>
    <source>
        <strain evidence="1">3204</strain>
    </source>
</reference>